<dbReference type="AlphaFoldDB" id="A0A023AWZ1"/>
<protein>
    <submittedName>
        <fullName evidence="1">Uncharacterized protein</fullName>
    </submittedName>
</protein>
<gene>
    <name evidence="1" type="ORF">GNI_180870</name>
</gene>
<dbReference type="VEuPathDB" id="CryptoDB:GNI_180870"/>
<name>A0A023AWZ1_GRENI</name>
<dbReference type="GeneID" id="22916074"/>
<dbReference type="RefSeq" id="XP_011133502.1">
    <property type="nucleotide sequence ID" value="XM_011135200.1"/>
</dbReference>
<dbReference type="EMBL" id="AFNH02001366">
    <property type="protein sequence ID" value="EZG43234.1"/>
    <property type="molecule type" value="Genomic_DNA"/>
</dbReference>
<reference evidence="1" key="1">
    <citation type="submission" date="2013-12" db="EMBL/GenBank/DDBJ databases">
        <authorList>
            <person name="Omoto C.K."/>
            <person name="Sibley D."/>
            <person name="Venepally P."/>
            <person name="Hadjithomas M."/>
            <person name="Karamycheva S."/>
            <person name="Brunk B."/>
            <person name="Roos D."/>
            <person name="Caler E."/>
            <person name="Lorenzi H."/>
        </authorList>
    </citation>
    <scope>NUCLEOTIDE SEQUENCE</scope>
</reference>
<evidence type="ECO:0000313" key="2">
    <source>
        <dbReference type="Proteomes" id="UP000019763"/>
    </source>
</evidence>
<dbReference type="Proteomes" id="UP000019763">
    <property type="component" value="Unassembled WGS sequence"/>
</dbReference>
<sequence length="217" mass="23858">MRDYLDPSKVRRASSGAAMPNICEALARVCSTRRDVQEIAAPHLKTIYNWHVYQGNNTIGLDDKDSATRTATSVTTAPSVATAATPSVTTASMTTPTSFTSCRRLSPIRLSPPVGIQALSLLPNHGETCITCQDTDFENTNAVEDRSHGRCPIPLIARAVTVLLKSLSRITGLVVALVDKPPKTIRVQQRALKELKLIEEFFGCEYRPCDHIRYYVD</sequence>
<organism evidence="1 2">
    <name type="scientific">Gregarina niphandrodes</name>
    <name type="common">Septate eugregarine</name>
    <dbReference type="NCBI Taxonomy" id="110365"/>
    <lineage>
        <taxon>Eukaryota</taxon>
        <taxon>Sar</taxon>
        <taxon>Alveolata</taxon>
        <taxon>Apicomplexa</taxon>
        <taxon>Conoidasida</taxon>
        <taxon>Gregarinasina</taxon>
        <taxon>Eugregarinorida</taxon>
        <taxon>Gregarinidae</taxon>
        <taxon>Gregarina</taxon>
    </lineage>
</organism>
<proteinExistence type="predicted"/>
<comment type="caution">
    <text evidence="1">The sequence shown here is derived from an EMBL/GenBank/DDBJ whole genome shotgun (WGS) entry which is preliminary data.</text>
</comment>
<keyword evidence="2" id="KW-1185">Reference proteome</keyword>
<accession>A0A023AWZ1</accession>
<evidence type="ECO:0000313" key="1">
    <source>
        <dbReference type="EMBL" id="EZG43234.1"/>
    </source>
</evidence>